<protein>
    <recommendedName>
        <fullName evidence="5">7TM-DISM receptor extracellular domain-containing protein</fullName>
    </recommendedName>
</protein>
<reference evidence="3" key="1">
    <citation type="journal article" date="2021" name="PeerJ">
        <title>Extensive microbial diversity within the chicken gut microbiome revealed by metagenomics and culture.</title>
        <authorList>
            <person name="Gilroy R."/>
            <person name="Ravi A."/>
            <person name="Getino M."/>
            <person name="Pursley I."/>
            <person name="Horton D.L."/>
            <person name="Alikhan N.F."/>
            <person name="Baker D."/>
            <person name="Gharbi K."/>
            <person name="Hall N."/>
            <person name="Watson M."/>
            <person name="Adriaenssens E.M."/>
            <person name="Foster-Nyarko E."/>
            <person name="Jarju S."/>
            <person name="Secka A."/>
            <person name="Antonio M."/>
            <person name="Oren A."/>
            <person name="Chaudhuri R.R."/>
            <person name="La Ragione R."/>
            <person name="Hildebrand F."/>
            <person name="Pallen M.J."/>
        </authorList>
    </citation>
    <scope>NUCLEOTIDE SEQUENCE</scope>
    <source>
        <strain evidence="3">742</strain>
    </source>
</reference>
<keyword evidence="2" id="KW-0732">Signal</keyword>
<proteinExistence type="predicted"/>
<accession>A0A9E2KL36</accession>
<organism evidence="3 4">
    <name type="scientific">Candidatus Faecalibacterium intestinavium</name>
    <dbReference type="NCBI Taxonomy" id="2838580"/>
    <lineage>
        <taxon>Bacteria</taxon>
        <taxon>Bacillati</taxon>
        <taxon>Bacillota</taxon>
        <taxon>Clostridia</taxon>
        <taxon>Eubacteriales</taxon>
        <taxon>Oscillospiraceae</taxon>
        <taxon>Faecalibacterium</taxon>
    </lineage>
</organism>
<feature type="transmembrane region" description="Helical" evidence="1">
    <location>
        <begin position="193"/>
        <end position="215"/>
    </location>
</feature>
<comment type="caution">
    <text evidence="3">The sequence shown here is derived from an EMBL/GenBank/DDBJ whole genome shotgun (WGS) entry which is preliminary data.</text>
</comment>
<dbReference type="EMBL" id="JAHLFH010000134">
    <property type="protein sequence ID" value="MBU3819988.1"/>
    <property type="molecule type" value="Genomic_DNA"/>
</dbReference>
<name>A0A9E2KL36_9FIRM</name>
<feature type="signal peptide" evidence="2">
    <location>
        <begin position="1"/>
        <end position="24"/>
    </location>
</feature>
<gene>
    <name evidence="3" type="ORF">H9864_06435</name>
</gene>
<reference evidence="3" key="2">
    <citation type="submission" date="2021-04" db="EMBL/GenBank/DDBJ databases">
        <authorList>
            <person name="Gilroy R."/>
        </authorList>
    </citation>
    <scope>NUCLEOTIDE SEQUENCE</scope>
    <source>
        <strain evidence="3">742</strain>
    </source>
</reference>
<evidence type="ECO:0000313" key="4">
    <source>
        <dbReference type="Proteomes" id="UP000824178"/>
    </source>
</evidence>
<feature type="chain" id="PRO_5039244213" description="7TM-DISM receptor extracellular domain-containing protein" evidence="2">
    <location>
        <begin position="25"/>
        <end position="286"/>
    </location>
</feature>
<evidence type="ECO:0000256" key="1">
    <source>
        <dbReference type="SAM" id="Phobius"/>
    </source>
</evidence>
<keyword evidence="1" id="KW-0472">Membrane</keyword>
<evidence type="ECO:0000313" key="3">
    <source>
        <dbReference type="EMBL" id="MBU3819988.1"/>
    </source>
</evidence>
<evidence type="ECO:0000256" key="2">
    <source>
        <dbReference type="SAM" id="SignalP"/>
    </source>
</evidence>
<dbReference type="Proteomes" id="UP000824178">
    <property type="component" value="Unassembled WGS sequence"/>
</dbReference>
<dbReference type="AlphaFoldDB" id="A0A9E2KL36"/>
<sequence>MKRNLLVFLFSLALLCGFAPAACADVGPKPSVQIQFEQMDDSLCYATLLSLTPSTGPSSVWDGDENHIWNYNLDLEIWRAFAEYQDPDGFCFLQEGWQVNETKSFAWTYYPPRTFKVLLYYPETGEFRSSGIYERYAFDSYYTIDLGSPGPELLLRKSYDYTWEVISLLARIALTLLIEMALALVFRFRSKQLLFLIGKANLVTQVSLNLLLSFIDYNQGSMAFVFFYLLLELGVFVLEAVYYLRAFPRAVSVPIRRGKIIFYALAANALSFAGGMWIAVRIPGIF</sequence>
<feature type="transmembrane region" description="Helical" evidence="1">
    <location>
        <begin position="260"/>
        <end position="280"/>
    </location>
</feature>
<feature type="transmembrane region" description="Helical" evidence="1">
    <location>
        <begin position="165"/>
        <end position="186"/>
    </location>
</feature>
<keyword evidence="1" id="KW-1133">Transmembrane helix</keyword>
<feature type="transmembrane region" description="Helical" evidence="1">
    <location>
        <begin position="221"/>
        <end position="244"/>
    </location>
</feature>
<evidence type="ECO:0008006" key="5">
    <source>
        <dbReference type="Google" id="ProtNLM"/>
    </source>
</evidence>
<keyword evidence="1" id="KW-0812">Transmembrane</keyword>